<dbReference type="RefSeq" id="WP_309490680.1">
    <property type="nucleotide sequence ID" value="NZ_JAENIG010000010.1"/>
</dbReference>
<evidence type="ECO:0000256" key="1">
    <source>
        <dbReference type="SAM" id="SignalP"/>
    </source>
</evidence>
<name>A0AAE2SD72_9BACT</name>
<dbReference type="SUPFAM" id="SSF51182">
    <property type="entry name" value="RmlC-like cupins"/>
    <property type="match status" value="1"/>
</dbReference>
<dbReference type="InterPro" id="IPR014710">
    <property type="entry name" value="RmlC-like_jellyroll"/>
</dbReference>
<dbReference type="Proteomes" id="UP000634206">
    <property type="component" value="Unassembled WGS sequence"/>
</dbReference>
<keyword evidence="1" id="KW-0732">Signal</keyword>
<accession>A0AAE2SD72</accession>
<reference evidence="2" key="1">
    <citation type="submission" date="2021-01" db="EMBL/GenBank/DDBJ databases">
        <title>Modified the classification status of verrucomicrobia.</title>
        <authorList>
            <person name="Feng X."/>
        </authorList>
    </citation>
    <scope>NUCLEOTIDE SEQUENCE</scope>
    <source>
        <strain evidence="2">5K15</strain>
    </source>
</reference>
<evidence type="ECO:0000313" key="3">
    <source>
        <dbReference type="Proteomes" id="UP000634206"/>
    </source>
</evidence>
<sequence>MKKLIKKNALIGLPVVAVTMLSSLLSNVAAEEKSDEGDSAVVALADVKWTPLNKARGDASPQAATLWGDRAGDAATGFLVKFKDGFSSPPHIHNVTYRGVVISGLIHNDDPAAAKMWMPSSSYWTQPAGENHITAAKGENNMALIEIDSGPYLVLPSDKATDNGERPINVHESNIVWQDATETTRIEVGASQKSPQMALLWMKADQARTNGSLLKLPAGFQGELRTGKGRFRAVVVNGQVAMQQDEKSSKLVAGSYFTHLGATVYRLKTEKETVLYLRHAGGYRVVAK</sequence>
<feature type="chain" id="PRO_5042082931" evidence="1">
    <location>
        <begin position="29"/>
        <end position="288"/>
    </location>
</feature>
<dbReference type="AlphaFoldDB" id="A0AAE2SD72"/>
<feature type="signal peptide" evidence="1">
    <location>
        <begin position="1"/>
        <end position="28"/>
    </location>
</feature>
<protein>
    <submittedName>
        <fullName evidence="2">DUF4437 domain-containing protein</fullName>
    </submittedName>
</protein>
<dbReference type="CDD" id="cd06989">
    <property type="entry name" value="cupin_DRT102"/>
    <property type="match status" value="1"/>
</dbReference>
<gene>
    <name evidence="2" type="ORF">JIN83_13920</name>
</gene>
<dbReference type="Pfam" id="PF14499">
    <property type="entry name" value="DUF4437"/>
    <property type="match status" value="1"/>
</dbReference>
<comment type="caution">
    <text evidence="2">The sequence shown here is derived from an EMBL/GenBank/DDBJ whole genome shotgun (WGS) entry which is preliminary data.</text>
</comment>
<dbReference type="Gene3D" id="2.60.120.10">
    <property type="entry name" value="Jelly Rolls"/>
    <property type="match status" value="1"/>
</dbReference>
<dbReference type="EMBL" id="JAENIG010000010">
    <property type="protein sequence ID" value="MBK1856066.1"/>
    <property type="molecule type" value="Genomic_DNA"/>
</dbReference>
<dbReference type="InterPro" id="IPR028013">
    <property type="entry name" value="DUF4437"/>
</dbReference>
<proteinExistence type="predicted"/>
<evidence type="ECO:0000313" key="2">
    <source>
        <dbReference type="EMBL" id="MBK1856066.1"/>
    </source>
</evidence>
<keyword evidence="3" id="KW-1185">Reference proteome</keyword>
<organism evidence="2 3">
    <name type="scientific">Oceaniferula flava</name>
    <dbReference type="NCBI Taxonomy" id="2800421"/>
    <lineage>
        <taxon>Bacteria</taxon>
        <taxon>Pseudomonadati</taxon>
        <taxon>Verrucomicrobiota</taxon>
        <taxon>Verrucomicrobiia</taxon>
        <taxon>Verrucomicrobiales</taxon>
        <taxon>Verrucomicrobiaceae</taxon>
        <taxon>Oceaniferula</taxon>
    </lineage>
</organism>
<dbReference type="InterPro" id="IPR011051">
    <property type="entry name" value="RmlC_Cupin_sf"/>
</dbReference>